<keyword evidence="3" id="KW-0520">NAD</keyword>
<proteinExistence type="inferred from homology"/>
<dbReference type="Pfam" id="PF25137">
    <property type="entry name" value="ADH_Fe_C"/>
    <property type="match status" value="1"/>
</dbReference>
<evidence type="ECO:0000256" key="2">
    <source>
        <dbReference type="ARBA" id="ARBA00023002"/>
    </source>
</evidence>
<feature type="domain" description="Alcohol dehydrogenase iron-type/glycerol dehydrogenase GldA" evidence="4">
    <location>
        <begin position="23"/>
        <end position="166"/>
    </location>
</feature>
<dbReference type="PANTHER" id="PTHR11496">
    <property type="entry name" value="ALCOHOL DEHYDROGENASE"/>
    <property type="match status" value="1"/>
</dbReference>
<dbReference type="InterPro" id="IPR034786">
    <property type="entry name" value="MAR"/>
</dbReference>
<organism evidence="7 9">
    <name type="scientific">Pseudomonas reactans</name>
    <dbReference type="NCBI Taxonomy" id="117680"/>
    <lineage>
        <taxon>Bacteria</taxon>
        <taxon>Pseudomonadati</taxon>
        <taxon>Pseudomonadota</taxon>
        <taxon>Gammaproteobacteria</taxon>
        <taxon>Pseudomonadales</taxon>
        <taxon>Pseudomonadaceae</taxon>
        <taxon>Pseudomonas</taxon>
    </lineage>
</organism>
<sequence>MKKNSNSNYESTLLENFTYATFPQRVLFGAGRLSELRAEIDVLGFTRPLLISTPRQRPLAEMVSVILGAQRVAGIFDRAAMHVPLELVREACALVKRIGADGLITIGGGSTIGLGKAIARELGIPTVAIPTTYSGSEMTAIYGITEAGIKKTGTDPKVLPRTVLYDADLTLELPIDISITSALNAIAHGAEGLYAKNRNPVTNIMAEAGIAALARAIPKFRKNDGNFCSTGEMRVARSDALYGAWLCGGVLGSVTMALHHKLCHTLGGSFNLPHAEVHSVILPHALAYNAEAAPEAMEIIARAIGSESAPAGIYDLASKNGAPTSLRDIGMHESNLSLACELVLSNQYPNPRRLEAEPIHRLLRDAFEGNAPSPTT</sequence>
<dbReference type="InterPro" id="IPR001670">
    <property type="entry name" value="ADH_Fe/GldA"/>
</dbReference>
<evidence type="ECO:0000256" key="3">
    <source>
        <dbReference type="ARBA" id="ARBA00023027"/>
    </source>
</evidence>
<gene>
    <name evidence="6" type="ORF">HX871_26470</name>
    <name evidence="7" type="ORF">HX893_32705</name>
</gene>
<evidence type="ECO:0000313" key="6">
    <source>
        <dbReference type="EMBL" id="NWD97979.1"/>
    </source>
</evidence>
<comment type="caution">
    <text evidence="7">The sequence shown here is derived from an EMBL/GenBank/DDBJ whole genome shotgun (WGS) entry which is preliminary data.</text>
</comment>
<dbReference type="RefSeq" id="WP_080589235.1">
    <property type="nucleotide sequence ID" value="NZ_JACAQM010000012.1"/>
</dbReference>
<dbReference type="GO" id="GO:0018506">
    <property type="term" value="F:maleylacetate reductase activity"/>
    <property type="evidence" value="ECO:0007669"/>
    <property type="project" value="InterPro"/>
</dbReference>
<evidence type="ECO:0000259" key="5">
    <source>
        <dbReference type="Pfam" id="PF25137"/>
    </source>
</evidence>
<accession>A0A7Y7ZNM8</accession>
<dbReference type="Proteomes" id="UP000585226">
    <property type="component" value="Unassembled WGS sequence"/>
</dbReference>
<dbReference type="GO" id="GO:0004022">
    <property type="term" value="F:alcohol dehydrogenase (NAD+) activity"/>
    <property type="evidence" value="ECO:0007669"/>
    <property type="project" value="TreeGrafter"/>
</dbReference>
<dbReference type="Proteomes" id="UP000572863">
    <property type="component" value="Unassembled WGS sequence"/>
</dbReference>
<dbReference type="AlphaFoldDB" id="A0A7Y7ZNM8"/>
<dbReference type="EMBL" id="JACASD010000135">
    <property type="protein sequence ID" value="NWE92884.1"/>
    <property type="molecule type" value="Genomic_DNA"/>
</dbReference>
<keyword evidence="8" id="KW-1185">Reference proteome</keyword>
<dbReference type="GO" id="GO:0046872">
    <property type="term" value="F:metal ion binding"/>
    <property type="evidence" value="ECO:0007669"/>
    <property type="project" value="InterPro"/>
</dbReference>
<dbReference type="PANTHER" id="PTHR11496:SF102">
    <property type="entry name" value="ALCOHOL DEHYDROGENASE 4"/>
    <property type="match status" value="1"/>
</dbReference>
<dbReference type="Gene3D" id="3.40.50.1970">
    <property type="match status" value="1"/>
</dbReference>
<dbReference type="SUPFAM" id="SSF56796">
    <property type="entry name" value="Dehydroquinate synthase-like"/>
    <property type="match status" value="1"/>
</dbReference>
<evidence type="ECO:0000313" key="9">
    <source>
        <dbReference type="Proteomes" id="UP000585226"/>
    </source>
</evidence>
<dbReference type="InterPro" id="IPR056798">
    <property type="entry name" value="ADH_Fe_C"/>
</dbReference>
<dbReference type="InterPro" id="IPR039697">
    <property type="entry name" value="Alcohol_dehydrogenase_Fe"/>
</dbReference>
<comment type="similarity">
    <text evidence="1">Belongs to the iron-containing alcohol dehydrogenase family.</text>
</comment>
<evidence type="ECO:0000313" key="7">
    <source>
        <dbReference type="EMBL" id="NWE92884.1"/>
    </source>
</evidence>
<dbReference type="Pfam" id="PF00465">
    <property type="entry name" value="Fe-ADH"/>
    <property type="match status" value="1"/>
</dbReference>
<protein>
    <submittedName>
        <fullName evidence="7">Maleylacetate reductase</fullName>
    </submittedName>
</protein>
<reference evidence="8 9" key="1">
    <citation type="submission" date="2020-04" db="EMBL/GenBank/DDBJ databases">
        <title>Molecular characterization of pseudomonads from Agaricus bisporus reveal novel blotch 2 pathogens in Western Europe.</title>
        <authorList>
            <person name="Taparia T."/>
            <person name="Krijger M."/>
            <person name="Haynes E."/>
            <person name="Elpinstone J.G."/>
            <person name="Noble R."/>
            <person name="Van Der Wolf J."/>
        </authorList>
    </citation>
    <scope>NUCLEOTIDE SEQUENCE [LARGE SCALE GENOMIC DNA]</scope>
    <source>
        <strain evidence="6 8">P7774</strain>
        <strain evidence="7 9">P8021</strain>
    </source>
</reference>
<evidence type="ECO:0000259" key="4">
    <source>
        <dbReference type="Pfam" id="PF00465"/>
    </source>
</evidence>
<dbReference type="EMBL" id="JACARY010000066">
    <property type="protein sequence ID" value="NWD97979.1"/>
    <property type="molecule type" value="Genomic_DNA"/>
</dbReference>
<keyword evidence="2" id="KW-0560">Oxidoreductase</keyword>
<dbReference type="Gene3D" id="1.20.1090.10">
    <property type="entry name" value="Dehydroquinate synthase-like - alpha domain"/>
    <property type="match status" value="1"/>
</dbReference>
<feature type="domain" description="Fe-containing alcohol dehydrogenase-like C-terminal" evidence="5">
    <location>
        <begin position="179"/>
        <end position="367"/>
    </location>
</feature>
<evidence type="ECO:0000313" key="8">
    <source>
        <dbReference type="Proteomes" id="UP000572863"/>
    </source>
</evidence>
<dbReference type="CDD" id="cd08177">
    <property type="entry name" value="MAR"/>
    <property type="match status" value="1"/>
</dbReference>
<name>A0A7Y7ZNM8_9PSED</name>
<evidence type="ECO:0000256" key="1">
    <source>
        <dbReference type="ARBA" id="ARBA00007358"/>
    </source>
</evidence>